<dbReference type="InterPro" id="IPR013149">
    <property type="entry name" value="ADH-like_C"/>
</dbReference>
<dbReference type="GO" id="GO:0008270">
    <property type="term" value="F:zinc ion binding"/>
    <property type="evidence" value="ECO:0007669"/>
    <property type="project" value="InterPro"/>
</dbReference>
<protein>
    <submittedName>
        <fullName evidence="8">L-iditol 2-dehydrogenase</fullName>
    </submittedName>
</protein>
<organism evidence="8 9">
    <name type="scientific">Haloactinopolyspora alba</name>
    <dbReference type="NCBI Taxonomy" id="648780"/>
    <lineage>
        <taxon>Bacteria</taxon>
        <taxon>Bacillati</taxon>
        <taxon>Actinomycetota</taxon>
        <taxon>Actinomycetes</taxon>
        <taxon>Jiangellales</taxon>
        <taxon>Jiangellaceae</taxon>
        <taxon>Haloactinopolyspora</taxon>
    </lineage>
</organism>
<gene>
    <name evidence="8" type="ORF">CLV30_10124</name>
</gene>
<sequence length="360" mass="37279">MTAVSVNADPVGQGTMSAAVFHGPGDVRLEQVPVPDIGRDEVLVRVAANTICGTDLRILRGEKTRGVRRPSVLGHEFAGTVAAAGADAGGFAEGDPVAMAPVVPCLRCVHCRNDRENVCADRRAMGYEFDGAIAEYVRIPAAAIAAGNLFHVDADLPLEQLALAEPLACCVNGFGRSAVRPGDTVVVMGAGPIGLLHTQLAVNAGASRVVVSDLSPSRLRVAGELGATTTVDVSERDLLDVVHQQTGGVGADASLVCIGIPSLVDEAVRLTRKGGSVNIFAGLAGEGVSQVSANEIHYRELVVTGTSAMRRRDYEMALRLIETGAVDVGRLLTHRVPLSDAAEAFELAGSGDGLKVAIVP</sequence>
<keyword evidence="3 5" id="KW-0862">Zinc</keyword>
<dbReference type="PANTHER" id="PTHR43401">
    <property type="entry name" value="L-THREONINE 3-DEHYDROGENASE"/>
    <property type="match status" value="1"/>
</dbReference>
<keyword evidence="2 5" id="KW-0479">Metal-binding</keyword>
<evidence type="ECO:0000256" key="2">
    <source>
        <dbReference type="ARBA" id="ARBA00022723"/>
    </source>
</evidence>
<evidence type="ECO:0000313" key="9">
    <source>
        <dbReference type="Proteomes" id="UP000243528"/>
    </source>
</evidence>
<keyword evidence="9" id="KW-1185">Reference proteome</keyword>
<comment type="cofactor">
    <cofactor evidence="1 5">
        <name>Zn(2+)</name>
        <dbReference type="ChEBI" id="CHEBI:29105"/>
    </cofactor>
</comment>
<comment type="similarity">
    <text evidence="5">Belongs to the zinc-containing alcohol dehydrogenase family.</text>
</comment>
<dbReference type="SUPFAM" id="SSF51735">
    <property type="entry name" value="NAD(P)-binding Rossmann-fold domains"/>
    <property type="match status" value="1"/>
</dbReference>
<dbReference type="InterPro" id="IPR011032">
    <property type="entry name" value="GroES-like_sf"/>
</dbReference>
<dbReference type="Gene3D" id="3.90.180.10">
    <property type="entry name" value="Medium-chain alcohol dehydrogenases, catalytic domain"/>
    <property type="match status" value="1"/>
</dbReference>
<reference evidence="8 9" key="1">
    <citation type="submission" date="2018-03" db="EMBL/GenBank/DDBJ databases">
        <title>Genomic Encyclopedia of Archaeal and Bacterial Type Strains, Phase II (KMG-II): from individual species to whole genera.</title>
        <authorList>
            <person name="Goeker M."/>
        </authorList>
    </citation>
    <scope>NUCLEOTIDE SEQUENCE [LARGE SCALE GENOMIC DNA]</scope>
    <source>
        <strain evidence="8 9">DSM 45211</strain>
    </source>
</reference>
<dbReference type="EMBL" id="PYGE01000001">
    <property type="protein sequence ID" value="PSL08057.1"/>
    <property type="molecule type" value="Genomic_DNA"/>
</dbReference>
<dbReference type="InterPro" id="IPR036291">
    <property type="entry name" value="NAD(P)-bd_dom_sf"/>
</dbReference>
<dbReference type="PROSITE" id="PS00059">
    <property type="entry name" value="ADH_ZINC"/>
    <property type="match status" value="1"/>
</dbReference>
<accession>A0A2P8EF22</accession>
<evidence type="ECO:0000313" key="8">
    <source>
        <dbReference type="EMBL" id="PSL08057.1"/>
    </source>
</evidence>
<comment type="caution">
    <text evidence="8">The sequence shown here is derived from an EMBL/GenBank/DDBJ whole genome shotgun (WGS) entry which is preliminary data.</text>
</comment>
<proteinExistence type="inferred from homology"/>
<dbReference type="InterPro" id="IPR002328">
    <property type="entry name" value="ADH_Zn_CS"/>
</dbReference>
<evidence type="ECO:0000256" key="3">
    <source>
        <dbReference type="ARBA" id="ARBA00022833"/>
    </source>
</evidence>
<dbReference type="InterPro" id="IPR013154">
    <property type="entry name" value="ADH-like_N"/>
</dbReference>
<dbReference type="Pfam" id="PF08240">
    <property type="entry name" value="ADH_N"/>
    <property type="match status" value="1"/>
</dbReference>
<dbReference type="Gene3D" id="3.40.50.720">
    <property type="entry name" value="NAD(P)-binding Rossmann-like Domain"/>
    <property type="match status" value="1"/>
</dbReference>
<evidence type="ECO:0000256" key="5">
    <source>
        <dbReference type="RuleBase" id="RU361277"/>
    </source>
</evidence>
<dbReference type="AlphaFoldDB" id="A0A2P8EF22"/>
<evidence type="ECO:0000259" key="7">
    <source>
        <dbReference type="Pfam" id="PF08240"/>
    </source>
</evidence>
<feature type="domain" description="Alcohol dehydrogenase-like N-terminal" evidence="7">
    <location>
        <begin position="38"/>
        <end position="144"/>
    </location>
</feature>
<dbReference type="RefSeq" id="WP_205740324.1">
    <property type="nucleotide sequence ID" value="NZ_ML142897.1"/>
</dbReference>
<dbReference type="Proteomes" id="UP000243528">
    <property type="component" value="Unassembled WGS sequence"/>
</dbReference>
<dbReference type="PANTHER" id="PTHR43401:SF2">
    <property type="entry name" value="L-THREONINE 3-DEHYDROGENASE"/>
    <property type="match status" value="1"/>
</dbReference>
<dbReference type="SUPFAM" id="SSF50129">
    <property type="entry name" value="GroES-like"/>
    <property type="match status" value="1"/>
</dbReference>
<keyword evidence="4" id="KW-0560">Oxidoreductase</keyword>
<name>A0A2P8EF22_9ACTN</name>
<feature type="domain" description="Alcohol dehydrogenase-like C-terminal" evidence="6">
    <location>
        <begin position="192"/>
        <end position="322"/>
    </location>
</feature>
<evidence type="ECO:0000256" key="1">
    <source>
        <dbReference type="ARBA" id="ARBA00001947"/>
    </source>
</evidence>
<dbReference type="InterPro" id="IPR050129">
    <property type="entry name" value="Zn_alcohol_dh"/>
</dbReference>
<evidence type="ECO:0000259" key="6">
    <source>
        <dbReference type="Pfam" id="PF00107"/>
    </source>
</evidence>
<evidence type="ECO:0000256" key="4">
    <source>
        <dbReference type="ARBA" id="ARBA00023002"/>
    </source>
</evidence>
<dbReference type="GO" id="GO:0016491">
    <property type="term" value="F:oxidoreductase activity"/>
    <property type="evidence" value="ECO:0007669"/>
    <property type="project" value="UniProtKB-KW"/>
</dbReference>
<dbReference type="Pfam" id="PF00107">
    <property type="entry name" value="ADH_zinc_N"/>
    <property type="match status" value="1"/>
</dbReference>